<reference evidence="4 5" key="1">
    <citation type="journal article" date="2012" name="Genome Biol.">
        <title>Genome and low-iron response of an oceanic diatom adapted to chronic iron limitation.</title>
        <authorList>
            <person name="Lommer M."/>
            <person name="Specht M."/>
            <person name="Roy A.S."/>
            <person name="Kraemer L."/>
            <person name="Andreson R."/>
            <person name="Gutowska M.A."/>
            <person name="Wolf J."/>
            <person name="Bergner S.V."/>
            <person name="Schilhabel M.B."/>
            <person name="Klostermeier U.C."/>
            <person name="Beiko R.G."/>
            <person name="Rosenstiel P."/>
            <person name="Hippler M."/>
            <person name="Laroche J."/>
        </authorList>
    </citation>
    <scope>NUCLEOTIDE SEQUENCE [LARGE SCALE GENOMIC DNA]</scope>
    <source>
        <strain evidence="4 5">CCMP1005</strain>
    </source>
</reference>
<evidence type="ECO:0000313" key="5">
    <source>
        <dbReference type="Proteomes" id="UP000266841"/>
    </source>
</evidence>
<sequence length="167" mass="18175">SWDLFRVTPVTPRAVGWANMMSNHPRPTVMLGSAFLGRTKRAAAPLPRVRRTLAAAAPSTESPKASTQAWSGEWRNWPGRHGPGRRLQDNEPALRPGRVRRRPARQRRRRGGERAGATKAAVRGVRNAIEFNSIPGVAEAVPGGGRRCSSASGWGCRRGGDGRRSPE</sequence>
<evidence type="ECO:0000256" key="3">
    <source>
        <dbReference type="SAM" id="MobiDB-lite"/>
    </source>
</evidence>
<dbReference type="Gene3D" id="3.30.1330.20">
    <property type="entry name" value="Tubulin/FtsZ, C-terminal domain"/>
    <property type="match status" value="1"/>
</dbReference>
<evidence type="ECO:0000313" key="4">
    <source>
        <dbReference type="EMBL" id="EJK58267.1"/>
    </source>
</evidence>
<dbReference type="AlphaFoldDB" id="K0SIE6"/>
<proteinExistence type="predicted"/>
<evidence type="ECO:0000256" key="1">
    <source>
        <dbReference type="ARBA" id="ARBA00022741"/>
    </source>
</evidence>
<keyword evidence="5" id="KW-1185">Reference proteome</keyword>
<protein>
    <submittedName>
        <fullName evidence="4">Uncharacterized protein</fullName>
    </submittedName>
</protein>
<feature type="region of interest" description="Disordered" evidence="3">
    <location>
        <begin position="55"/>
        <end position="120"/>
    </location>
</feature>
<feature type="region of interest" description="Disordered" evidence="3">
    <location>
        <begin position="139"/>
        <end position="167"/>
    </location>
</feature>
<dbReference type="GO" id="GO:0005525">
    <property type="term" value="F:GTP binding"/>
    <property type="evidence" value="ECO:0007669"/>
    <property type="project" value="UniProtKB-KW"/>
</dbReference>
<accession>K0SIE6</accession>
<dbReference type="InterPro" id="IPR037103">
    <property type="entry name" value="Tubulin/FtsZ-like_C"/>
</dbReference>
<feature type="compositionally biased region" description="Basic and acidic residues" evidence="3">
    <location>
        <begin position="158"/>
        <end position="167"/>
    </location>
</feature>
<evidence type="ECO:0000256" key="2">
    <source>
        <dbReference type="ARBA" id="ARBA00023134"/>
    </source>
</evidence>
<comment type="caution">
    <text evidence="4">The sequence shown here is derived from an EMBL/GenBank/DDBJ whole genome shotgun (WGS) entry which is preliminary data.</text>
</comment>
<feature type="compositionally biased region" description="Basic residues" evidence="3">
    <location>
        <begin position="97"/>
        <end position="111"/>
    </location>
</feature>
<name>K0SIE6_THAOC</name>
<feature type="compositionally biased region" description="Polar residues" evidence="3">
    <location>
        <begin position="59"/>
        <end position="70"/>
    </location>
</feature>
<dbReference type="EMBL" id="AGNL01025737">
    <property type="protein sequence ID" value="EJK58267.1"/>
    <property type="molecule type" value="Genomic_DNA"/>
</dbReference>
<keyword evidence="2" id="KW-0342">GTP-binding</keyword>
<feature type="non-terminal residue" evidence="4">
    <location>
        <position position="1"/>
    </location>
</feature>
<keyword evidence="1" id="KW-0547">Nucleotide-binding</keyword>
<dbReference type="Proteomes" id="UP000266841">
    <property type="component" value="Unassembled WGS sequence"/>
</dbReference>
<organism evidence="4 5">
    <name type="scientific">Thalassiosira oceanica</name>
    <name type="common">Marine diatom</name>
    <dbReference type="NCBI Taxonomy" id="159749"/>
    <lineage>
        <taxon>Eukaryota</taxon>
        <taxon>Sar</taxon>
        <taxon>Stramenopiles</taxon>
        <taxon>Ochrophyta</taxon>
        <taxon>Bacillariophyta</taxon>
        <taxon>Coscinodiscophyceae</taxon>
        <taxon>Thalassiosirophycidae</taxon>
        <taxon>Thalassiosirales</taxon>
        <taxon>Thalassiosiraceae</taxon>
        <taxon>Thalassiosira</taxon>
    </lineage>
</organism>
<gene>
    <name evidence="4" type="ORF">THAOC_21627</name>
</gene>